<keyword evidence="3" id="KW-1185">Reference proteome</keyword>
<evidence type="ECO:0000313" key="3">
    <source>
        <dbReference type="Proteomes" id="UP000582643"/>
    </source>
</evidence>
<dbReference type="Proteomes" id="UP000582643">
    <property type="component" value="Unassembled WGS sequence"/>
</dbReference>
<proteinExistence type="predicted"/>
<evidence type="ECO:0000256" key="1">
    <source>
        <dbReference type="SAM" id="Phobius"/>
    </source>
</evidence>
<comment type="caution">
    <text evidence="2">The sequence shown here is derived from an EMBL/GenBank/DDBJ whole genome shotgun (WGS) entry which is preliminary data.</text>
</comment>
<gene>
    <name evidence="2" type="ORF">GGE06_002677</name>
</gene>
<sequence>MREESEHEGTGAAPSRRGLAIAGIALLACLGLVGYGVLDSDEQPKPSAAATAEVTYEVTGTGTVEISYLARGESGTATVEKAVTLPWKKSVQMPVGKAPTVAVVLDGKGGQASCALAIGGRHVQRATAVGEFGRATCTGALPAGNGRA</sequence>
<dbReference type="PROSITE" id="PS51257">
    <property type="entry name" value="PROKAR_LIPOPROTEIN"/>
    <property type="match status" value="1"/>
</dbReference>
<feature type="transmembrane region" description="Helical" evidence="1">
    <location>
        <begin position="20"/>
        <end position="38"/>
    </location>
</feature>
<evidence type="ECO:0008006" key="4">
    <source>
        <dbReference type="Google" id="ProtNLM"/>
    </source>
</evidence>
<keyword evidence="1" id="KW-0812">Transmembrane</keyword>
<dbReference type="InterPro" id="IPR038468">
    <property type="entry name" value="MmpS_C"/>
</dbReference>
<dbReference type="EMBL" id="JACHJY010000003">
    <property type="protein sequence ID" value="MBB4981767.1"/>
    <property type="molecule type" value="Genomic_DNA"/>
</dbReference>
<dbReference type="AlphaFoldDB" id="A0A7W7XB89"/>
<name>A0A7W7XB89_9ACTN</name>
<dbReference type="RefSeq" id="WP_312883128.1">
    <property type="nucleotide sequence ID" value="NZ_JACHJY010000003.1"/>
</dbReference>
<accession>A0A7W7XB89</accession>
<organism evidence="2 3">
    <name type="scientific">Streptomyces nymphaeiformis</name>
    <dbReference type="NCBI Taxonomy" id="2663842"/>
    <lineage>
        <taxon>Bacteria</taxon>
        <taxon>Bacillati</taxon>
        <taxon>Actinomycetota</taxon>
        <taxon>Actinomycetes</taxon>
        <taxon>Kitasatosporales</taxon>
        <taxon>Streptomycetaceae</taxon>
        <taxon>Streptomyces</taxon>
    </lineage>
</organism>
<keyword evidence="1" id="KW-1133">Transmembrane helix</keyword>
<keyword evidence="1" id="KW-0472">Membrane</keyword>
<evidence type="ECO:0000313" key="2">
    <source>
        <dbReference type="EMBL" id="MBB4981767.1"/>
    </source>
</evidence>
<reference evidence="2 3" key="1">
    <citation type="submission" date="2020-08" db="EMBL/GenBank/DDBJ databases">
        <title>Genomic Encyclopedia of Type Strains, Phase III (KMG-III): the genomes of soil and plant-associated and newly described type strains.</title>
        <authorList>
            <person name="Whitman W."/>
        </authorList>
    </citation>
    <scope>NUCLEOTIDE SEQUENCE [LARGE SCALE GENOMIC DNA]</scope>
    <source>
        <strain evidence="2 3">SFB5A</strain>
    </source>
</reference>
<dbReference type="Gene3D" id="2.60.40.2880">
    <property type="entry name" value="MmpS1-5, C-terminal soluble domain"/>
    <property type="match status" value="1"/>
</dbReference>
<protein>
    <recommendedName>
        <fullName evidence="4">MmpS family membrane protein</fullName>
    </recommendedName>
</protein>